<dbReference type="AlphaFoldDB" id="A0A6C0KXD8"/>
<proteinExistence type="predicted"/>
<feature type="transmembrane region" description="Helical" evidence="2">
    <location>
        <begin position="15"/>
        <end position="34"/>
    </location>
</feature>
<keyword evidence="2" id="KW-1133">Transmembrane helix</keyword>
<evidence type="ECO:0000256" key="2">
    <source>
        <dbReference type="SAM" id="Phobius"/>
    </source>
</evidence>
<organism evidence="3">
    <name type="scientific">viral metagenome</name>
    <dbReference type="NCBI Taxonomy" id="1070528"/>
    <lineage>
        <taxon>unclassified sequences</taxon>
        <taxon>metagenomes</taxon>
        <taxon>organismal metagenomes</taxon>
    </lineage>
</organism>
<feature type="compositionally biased region" description="Polar residues" evidence="1">
    <location>
        <begin position="193"/>
        <end position="216"/>
    </location>
</feature>
<evidence type="ECO:0000313" key="3">
    <source>
        <dbReference type="EMBL" id="QHU21164.1"/>
    </source>
</evidence>
<feature type="transmembrane region" description="Helical" evidence="2">
    <location>
        <begin position="46"/>
        <end position="71"/>
    </location>
</feature>
<feature type="transmembrane region" description="Helical" evidence="2">
    <location>
        <begin position="83"/>
        <end position="104"/>
    </location>
</feature>
<sequence>MSFVNAFIGVPQSRYAAFAVITAMLVVSLTILFGNDAVPLSQKFAFVFMLFLVSLPGLLLSLFQLTCIVVGAGKNNQRPWCSIYAWIISILLIIYCALLIILAVMSLTSRSRTMGEVAIADAEKFVSQNKQGTPTANFTDANKYAAQMFTGNEKFDATATTTTTTPAAPSPIPNGLMPPNAIGIPSDVATHGAVSNPSLPAGVSPSSMPSTNKNATPPVSAPGVNPTQPFKAASAQNFHNQKFTASSMPPATAPKSSGFHNQKFTASSMPPATAPKSSGFHNQKFTAQPKSSGFHTQEHFEDKKPQHFISQTNFNQGYAKINGQADIYGDANDQTHMAGIEPFDGTASSYSPAPPSKFGLKAQTPGAAPY</sequence>
<name>A0A6C0KXD8_9ZZZZ</name>
<feature type="region of interest" description="Disordered" evidence="1">
    <location>
        <begin position="187"/>
        <end position="216"/>
    </location>
</feature>
<protein>
    <submittedName>
        <fullName evidence="3">Uncharacterized protein</fullName>
    </submittedName>
</protein>
<dbReference type="EMBL" id="MN740982">
    <property type="protein sequence ID" value="QHU21164.1"/>
    <property type="molecule type" value="Genomic_DNA"/>
</dbReference>
<keyword evidence="2" id="KW-0472">Membrane</keyword>
<evidence type="ECO:0000256" key="1">
    <source>
        <dbReference type="SAM" id="MobiDB-lite"/>
    </source>
</evidence>
<reference evidence="3" key="1">
    <citation type="journal article" date="2020" name="Nature">
        <title>Giant virus diversity and host interactions through global metagenomics.</title>
        <authorList>
            <person name="Schulz F."/>
            <person name="Roux S."/>
            <person name="Paez-Espino D."/>
            <person name="Jungbluth S."/>
            <person name="Walsh D.A."/>
            <person name="Denef V.J."/>
            <person name="McMahon K.D."/>
            <person name="Konstantinidis K.T."/>
            <person name="Eloe-Fadrosh E.A."/>
            <person name="Kyrpides N.C."/>
            <person name="Woyke T."/>
        </authorList>
    </citation>
    <scope>NUCLEOTIDE SEQUENCE</scope>
    <source>
        <strain evidence="3">GVMAG-S-3300013094-100</strain>
    </source>
</reference>
<keyword evidence="2" id="KW-0812">Transmembrane</keyword>
<accession>A0A6C0KXD8</accession>
<feature type="region of interest" description="Disordered" evidence="1">
    <location>
        <begin position="336"/>
        <end position="370"/>
    </location>
</feature>